<feature type="signal peptide" evidence="1">
    <location>
        <begin position="1"/>
        <end position="19"/>
    </location>
</feature>
<organism evidence="2 3">
    <name type="scientific">Pontibacter populi</name>
    <dbReference type="NCBI Taxonomy" id="890055"/>
    <lineage>
        <taxon>Bacteria</taxon>
        <taxon>Pseudomonadati</taxon>
        <taxon>Bacteroidota</taxon>
        <taxon>Cytophagia</taxon>
        <taxon>Cytophagales</taxon>
        <taxon>Hymenobacteraceae</taxon>
        <taxon>Pontibacter</taxon>
    </lineage>
</organism>
<evidence type="ECO:0000256" key="1">
    <source>
        <dbReference type="SAM" id="SignalP"/>
    </source>
</evidence>
<dbReference type="Proteomes" id="UP000774935">
    <property type="component" value="Unassembled WGS sequence"/>
</dbReference>
<keyword evidence="1" id="KW-0732">Signal</keyword>
<dbReference type="RefSeq" id="WP_199110576.1">
    <property type="nucleotide sequence ID" value="NZ_JAHWXQ010000003.1"/>
</dbReference>
<gene>
    <name evidence="2" type="ORF">KYK27_13555</name>
</gene>
<dbReference type="EMBL" id="JAHWXQ010000003">
    <property type="protein sequence ID" value="MBW3366083.1"/>
    <property type="molecule type" value="Genomic_DNA"/>
</dbReference>
<proteinExistence type="predicted"/>
<keyword evidence="3" id="KW-1185">Reference proteome</keyword>
<evidence type="ECO:0000313" key="3">
    <source>
        <dbReference type="Proteomes" id="UP000774935"/>
    </source>
</evidence>
<sequence>MKKLLLLPLLALLSLSSCNDDEGEPTPPPPVSEVDADMRGDWTNNFQKRVYYSINDTIMYQDSVDVEAYFKFDGTKMTVTLPGSNEKDVWNYSFPDKDNPNYIQLTKGSVTTDWLIKEISDTEMVWEDEEAWAGFPYNVPDSEKTTSKKGVYTYKFVRNK</sequence>
<comment type="caution">
    <text evidence="2">The sequence shown here is derived from an EMBL/GenBank/DDBJ whole genome shotgun (WGS) entry which is preliminary data.</text>
</comment>
<evidence type="ECO:0000313" key="2">
    <source>
        <dbReference type="EMBL" id="MBW3366083.1"/>
    </source>
</evidence>
<dbReference type="PROSITE" id="PS51257">
    <property type="entry name" value="PROKAR_LIPOPROTEIN"/>
    <property type="match status" value="1"/>
</dbReference>
<protein>
    <recommendedName>
        <fullName evidence="4">Lipocalin-like domain-containing protein</fullName>
    </recommendedName>
</protein>
<name>A0ABS6XDL2_9BACT</name>
<reference evidence="2 3" key="1">
    <citation type="submission" date="2021-07" db="EMBL/GenBank/DDBJ databases">
        <authorList>
            <person name="Kim M.K."/>
        </authorList>
    </citation>
    <scope>NUCLEOTIDE SEQUENCE [LARGE SCALE GENOMIC DNA]</scope>
    <source>
        <strain evidence="2 3">HLY7-15</strain>
    </source>
</reference>
<accession>A0ABS6XDL2</accession>
<evidence type="ECO:0008006" key="4">
    <source>
        <dbReference type="Google" id="ProtNLM"/>
    </source>
</evidence>
<feature type="chain" id="PRO_5046937852" description="Lipocalin-like domain-containing protein" evidence="1">
    <location>
        <begin position="20"/>
        <end position="160"/>
    </location>
</feature>